<feature type="compositionally biased region" description="Polar residues" evidence="1">
    <location>
        <begin position="25"/>
        <end position="38"/>
    </location>
</feature>
<gene>
    <name evidence="2" type="ORF">LLUT_LOCUS28489</name>
</gene>
<dbReference type="AlphaFoldDB" id="A0AAV1Y1T7"/>
<reference evidence="2 3" key="1">
    <citation type="submission" date="2024-03" db="EMBL/GenBank/DDBJ databases">
        <authorList>
            <person name="Martinez-Hernandez J."/>
        </authorList>
    </citation>
    <scope>NUCLEOTIDE SEQUENCE [LARGE SCALE GENOMIC DNA]</scope>
</reference>
<evidence type="ECO:0000256" key="1">
    <source>
        <dbReference type="SAM" id="MobiDB-lite"/>
    </source>
</evidence>
<organism evidence="2 3">
    <name type="scientific">Lupinus luteus</name>
    <name type="common">European yellow lupine</name>
    <dbReference type="NCBI Taxonomy" id="3873"/>
    <lineage>
        <taxon>Eukaryota</taxon>
        <taxon>Viridiplantae</taxon>
        <taxon>Streptophyta</taxon>
        <taxon>Embryophyta</taxon>
        <taxon>Tracheophyta</taxon>
        <taxon>Spermatophyta</taxon>
        <taxon>Magnoliopsida</taxon>
        <taxon>eudicotyledons</taxon>
        <taxon>Gunneridae</taxon>
        <taxon>Pentapetalae</taxon>
        <taxon>rosids</taxon>
        <taxon>fabids</taxon>
        <taxon>Fabales</taxon>
        <taxon>Fabaceae</taxon>
        <taxon>Papilionoideae</taxon>
        <taxon>50 kb inversion clade</taxon>
        <taxon>genistoids sensu lato</taxon>
        <taxon>core genistoids</taxon>
        <taxon>Genisteae</taxon>
        <taxon>Lupinus</taxon>
    </lineage>
</organism>
<feature type="region of interest" description="Disordered" evidence="1">
    <location>
        <begin position="15"/>
        <end position="47"/>
    </location>
</feature>
<dbReference type="Proteomes" id="UP001497480">
    <property type="component" value="Unassembled WGS sequence"/>
</dbReference>
<accession>A0AAV1Y1T7</accession>
<keyword evidence="3" id="KW-1185">Reference proteome</keyword>
<name>A0AAV1Y1T7_LUPLU</name>
<protein>
    <submittedName>
        <fullName evidence="2">Uncharacterized protein</fullName>
    </submittedName>
</protein>
<evidence type="ECO:0000313" key="2">
    <source>
        <dbReference type="EMBL" id="CAL0327429.1"/>
    </source>
</evidence>
<evidence type="ECO:0000313" key="3">
    <source>
        <dbReference type="Proteomes" id="UP001497480"/>
    </source>
</evidence>
<sequence>MYLDNSGEAYFIQEVDDDKGIESNGVVQDSNNEDNSFPGNVHRHDHSVSDSVVLQLKGEGDSSMLPRIQRAEPDGDRRFCDFQENRSSFEDPIELPEYGSNAYESLEGENFEDSHGSHPEMVLFDTDGVDNTSEIPLEVSKERDGHIRQARETLGIENQDLRVQADSEGMASD</sequence>
<dbReference type="EMBL" id="CAXHTB010000020">
    <property type="protein sequence ID" value="CAL0327429.1"/>
    <property type="molecule type" value="Genomic_DNA"/>
</dbReference>
<comment type="caution">
    <text evidence="2">The sequence shown here is derived from an EMBL/GenBank/DDBJ whole genome shotgun (WGS) entry which is preliminary data.</text>
</comment>
<proteinExistence type="predicted"/>